<evidence type="ECO:0000256" key="1">
    <source>
        <dbReference type="SAM" id="Coils"/>
    </source>
</evidence>
<organism evidence="3 4">
    <name type="scientific">Pseudocercospora eumusae</name>
    <dbReference type="NCBI Taxonomy" id="321146"/>
    <lineage>
        <taxon>Eukaryota</taxon>
        <taxon>Fungi</taxon>
        <taxon>Dikarya</taxon>
        <taxon>Ascomycota</taxon>
        <taxon>Pezizomycotina</taxon>
        <taxon>Dothideomycetes</taxon>
        <taxon>Dothideomycetidae</taxon>
        <taxon>Mycosphaerellales</taxon>
        <taxon>Mycosphaerellaceae</taxon>
        <taxon>Pseudocercospora</taxon>
    </lineage>
</organism>
<reference evidence="3 4" key="1">
    <citation type="submission" date="2015-07" db="EMBL/GenBank/DDBJ databases">
        <title>Comparative genomics of the Sigatoka disease complex on banana suggests a link between parallel evolutionary changes in Pseudocercospora fijiensis and Pseudocercospora eumusae and increased virulence on the banana host.</title>
        <authorList>
            <person name="Chang T.-C."/>
            <person name="Salvucci A."/>
            <person name="Crous P.W."/>
            <person name="Stergiopoulos I."/>
        </authorList>
    </citation>
    <scope>NUCLEOTIDE SEQUENCE [LARGE SCALE GENOMIC DNA]</scope>
    <source>
        <strain evidence="3 4">CBS 114824</strain>
    </source>
</reference>
<evidence type="ECO:0000313" key="3">
    <source>
        <dbReference type="EMBL" id="KXS94893.1"/>
    </source>
</evidence>
<dbReference type="AlphaFoldDB" id="A0A139GXG2"/>
<feature type="coiled-coil region" evidence="1">
    <location>
        <begin position="22"/>
        <end position="49"/>
    </location>
</feature>
<proteinExistence type="predicted"/>
<sequence>MAKHRDDCTSHQEAKEASEAKAAALGMAIEALEVEVERLRLEAPLHDRQNEVDEVVSTAKSHEAEVKQRISTLEVALAAASSNAVALSAL</sequence>
<keyword evidence="1" id="KW-0175">Coiled coil</keyword>
<feature type="compositionally biased region" description="Basic and acidic residues" evidence="2">
    <location>
        <begin position="1"/>
        <end position="19"/>
    </location>
</feature>
<protein>
    <submittedName>
        <fullName evidence="3">Uncharacterized protein</fullName>
    </submittedName>
</protein>
<accession>A0A139GXG2</accession>
<dbReference type="Proteomes" id="UP000070133">
    <property type="component" value="Unassembled WGS sequence"/>
</dbReference>
<feature type="region of interest" description="Disordered" evidence="2">
    <location>
        <begin position="1"/>
        <end position="20"/>
    </location>
</feature>
<dbReference type="EMBL" id="LFZN01000249">
    <property type="protein sequence ID" value="KXS94893.1"/>
    <property type="molecule type" value="Genomic_DNA"/>
</dbReference>
<gene>
    <name evidence="3" type="ORF">AC578_1668</name>
</gene>
<evidence type="ECO:0000313" key="4">
    <source>
        <dbReference type="Proteomes" id="UP000070133"/>
    </source>
</evidence>
<evidence type="ECO:0000256" key="2">
    <source>
        <dbReference type="SAM" id="MobiDB-lite"/>
    </source>
</evidence>
<keyword evidence="4" id="KW-1185">Reference proteome</keyword>
<name>A0A139GXG2_9PEZI</name>
<comment type="caution">
    <text evidence="3">The sequence shown here is derived from an EMBL/GenBank/DDBJ whole genome shotgun (WGS) entry which is preliminary data.</text>
</comment>